<keyword evidence="7 13" id="KW-0479">Metal-binding</keyword>
<reference evidence="15 16" key="1">
    <citation type="journal article" date="2018" name="Evol. Lett.">
        <title>Horizontal gene cluster transfer increased hallucinogenic mushroom diversity.</title>
        <authorList>
            <person name="Reynolds H.T."/>
            <person name="Vijayakumar V."/>
            <person name="Gluck-Thaler E."/>
            <person name="Korotkin H.B."/>
            <person name="Matheny P.B."/>
            <person name="Slot J.C."/>
        </authorList>
    </citation>
    <scope>NUCLEOTIDE SEQUENCE [LARGE SCALE GENOMIC DNA]</scope>
    <source>
        <strain evidence="15 16">2631</strain>
    </source>
</reference>
<evidence type="ECO:0000256" key="9">
    <source>
        <dbReference type="ARBA" id="ARBA00023002"/>
    </source>
</evidence>
<dbReference type="PRINTS" id="PR00385">
    <property type="entry name" value="P450"/>
</dbReference>
<dbReference type="SUPFAM" id="SSF48264">
    <property type="entry name" value="Cytochrome P450"/>
    <property type="match status" value="1"/>
</dbReference>
<dbReference type="GO" id="GO:0016020">
    <property type="term" value="C:membrane"/>
    <property type="evidence" value="ECO:0007669"/>
    <property type="project" value="UniProtKB-SubCell"/>
</dbReference>
<dbReference type="InterPro" id="IPR050121">
    <property type="entry name" value="Cytochrome_P450_monoxygenase"/>
</dbReference>
<dbReference type="EMBL" id="NHYD01001075">
    <property type="protein sequence ID" value="PPQ92207.1"/>
    <property type="molecule type" value="Genomic_DNA"/>
</dbReference>
<keyword evidence="10 13" id="KW-0408">Iron</keyword>
<dbReference type="PANTHER" id="PTHR24305:SF166">
    <property type="entry name" value="CYTOCHROME P450 12A4, MITOCHONDRIAL-RELATED"/>
    <property type="match status" value="1"/>
</dbReference>
<evidence type="ECO:0000256" key="12">
    <source>
        <dbReference type="ARBA" id="ARBA00023136"/>
    </source>
</evidence>
<keyword evidence="11" id="KW-0503">Monooxygenase</keyword>
<keyword evidence="9" id="KW-0560">Oxidoreductase</keyword>
<dbReference type="Proteomes" id="UP000283269">
    <property type="component" value="Unassembled WGS sequence"/>
</dbReference>
<dbReference type="PANTHER" id="PTHR24305">
    <property type="entry name" value="CYTOCHROME P450"/>
    <property type="match status" value="1"/>
</dbReference>
<feature type="binding site" description="axial binding residue" evidence="13">
    <location>
        <position position="499"/>
    </location>
    <ligand>
        <name>heme</name>
        <dbReference type="ChEBI" id="CHEBI:30413"/>
    </ligand>
    <ligandPart>
        <name>Fe</name>
        <dbReference type="ChEBI" id="CHEBI:18248"/>
    </ligandPart>
</feature>
<comment type="caution">
    <text evidence="15">The sequence shown here is derived from an EMBL/GenBank/DDBJ whole genome shotgun (WGS) entry which is preliminary data.</text>
</comment>
<name>A0A409XNA9_PSICY</name>
<evidence type="ECO:0000256" key="8">
    <source>
        <dbReference type="ARBA" id="ARBA00022989"/>
    </source>
</evidence>
<dbReference type="GO" id="GO:0004497">
    <property type="term" value="F:monooxygenase activity"/>
    <property type="evidence" value="ECO:0007669"/>
    <property type="project" value="UniProtKB-KW"/>
</dbReference>
<dbReference type="OrthoDB" id="1470350at2759"/>
<dbReference type="CDD" id="cd11069">
    <property type="entry name" value="CYP_FUM15-like"/>
    <property type="match status" value="1"/>
</dbReference>
<evidence type="ECO:0000256" key="2">
    <source>
        <dbReference type="ARBA" id="ARBA00004370"/>
    </source>
</evidence>
<proteinExistence type="inferred from homology"/>
<evidence type="ECO:0000256" key="13">
    <source>
        <dbReference type="PIRSR" id="PIRSR602403-1"/>
    </source>
</evidence>
<dbReference type="PRINTS" id="PR00465">
    <property type="entry name" value="EP450IV"/>
</dbReference>
<feature type="transmembrane region" description="Helical" evidence="14">
    <location>
        <begin position="12"/>
        <end position="28"/>
    </location>
</feature>
<keyword evidence="6 14" id="KW-0812">Transmembrane</keyword>
<keyword evidence="16" id="KW-1185">Reference proteome</keyword>
<dbReference type="GO" id="GO:0020037">
    <property type="term" value="F:heme binding"/>
    <property type="evidence" value="ECO:0007669"/>
    <property type="project" value="InterPro"/>
</dbReference>
<evidence type="ECO:0000313" key="16">
    <source>
        <dbReference type="Proteomes" id="UP000283269"/>
    </source>
</evidence>
<evidence type="ECO:0000256" key="14">
    <source>
        <dbReference type="SAM" id="Phobius"/>
    </source>
</evidence>
<sequence>MALISDLITSNSAVYFIAGCCIGGFWLYRRVSAFQNLPGPPSPSFLTGTIYVFMFQTTVLALAGSLLDVVSPTTGREWLASVNNIYGGAAKFGTLFGGRSLVVNDPRAMHHILVKEQDSFEEWSAFADINTLIFGPGLLSTLGGQHKKQRKMLTPAFSVKHLRGMTPMFVSVARELETQISSMVKSGSKEIDVTVWLNRFALEVIGRGGMGHSFGKLSEASIFSDATKQLMAAVSAVIPGAALAPVLKYLGPAQFRRFVGKLIPWSLLQRLVYIADVMEDEAQKILKKQLEDLDNDVTDKDGQDVIGILLRANRTSVETERLSNEEVVAQISTLVFTAMDTTSSAIGRVLHLLALHPDVQEKLRVEVTEAYNHQDEAIDFNNVVTALPYLDAVIKETLRVYPPVPTMFRQTLNDTVLPLLHPITGENGTVIHEIPVEKGTDVFVNIIGSNHNPKTWGEDASEWKPERWLSELPESVAKIRDLSGVFAHQMTFLAGNRACIGFNFAQLEMRVVIAILIQSLEFSVPKDKEIAWNLGLMMIPVLKGSNSLQSQLPLIIKKREI</sequence>
<evidence type="ECO:0000256" key="11">
    <source>
        <dbReference type="ARBA" id="ARBA00023033"/>
    </source>
</evidence>
<protein>
    <recommendedName>
        <fullName evidence="17">Cytochrome P450</fullName>
    </recommendedName>
</protein>
<comment type="subcellular location">
    <subcellularLocation>
        <location evidence="2">Membrane</location>
    </subcellularLocation>
</comment>
<dbReference type="STRING" id="93625.A0A409XNA9"/>
<evidence type="ECO:0000256" key="10">
    <source>
        <dbReference type="ARBA" id="ARBA00023004"/>
    </source>
</evidence>
<dbReference type="Gene3D" id="1.10.630.10">
    <property type="entry name" value="Cytochrome P450"/>
    <property type="match status" value="1"/>
</dbReference>
<dbReference type="GO" id="GO:0016705">
    <property type="term" value="F:oxidoreductase activity, acting on paired donors, with incorporation or reduction of molecular oxygen"/>
    <property type="evidence" value="ECO:0007669"/>
    <property type="project" value="InterPro"/>
</dbReference>
<evidence type="ECO:0000256" key="6">
    <source>
        <dbReference type="ARBA" id="ARBA00022692"/>
    </source>
</evidence>
<accession>A0A409XNA9</accession>
<keyword evidence="5 13" id="KW-0349">Heme</keyword>
<feature type="transmembrane region" description="Helical" evidence="14">
    <location>
        <begin position="48"/>
        <end position="70"/>
    </location>
</feature>
<dbReference type="InterPro" id="IPR002403">
    <property type="entry name" value="Cyt_P450_E_grp-IV"/>
</dbReference>
<evidence type="ECO:0000313" key="15">
    <source>
        <dbReference type="EMBL" id="PPQ92207.1"/>
    </source>
</evidence>
<comment type="similarity">
    <text evidence="4">Belongs to the cytochrome P450 family.</text>
</comment>
<evidence type="ECO:0000256" key="5">
    <source>
        <dbReference type="ARBA" id="ARBA00022617"/>
    </source>
</evidence>
<evidence type="ECO:0008006" key="17">
    <source>
        <dbReference type="Google" id="ProtNLM"/>
    </source>
</evidence>
<evidence type="ECO:0000256" key="7">
    <source>
        <dbReference type="ARBA" id="ARBA00022723"/>
    </source>
</evidence>
<gene>
    <name evidence="15" type="ORF">CVT25_008981</name>
</gene>
<comment type="cofactor">
    <cofactor evidence="1 13">
        <name>heme</name>
        <dbReference type="ChEBI" id="CHEBI:30413"/>
    </cofactor>
</comment>
<comment type="pathway">
    <text evidence="3">Secondary metabolite biosynthesis; terpenoid biosynthesis.</text>
</comment>
<dbReference type="InterPro" id="IPR001128">
    <property type="entry name" value="Cyt_P450"/>
</dbReference>
<dbReference type="InParanoid" id="A0A409XNA9"/>
<evidence type="ECO:0000256" key="4">
    <source>
        <dbReference type="ARBA" id="ARBA00010617"/>
    </source>
</evidence>
<dbReference type="AlphaFoldDB" id="A0A409XNA9"/>
<evidence type="ECO:0000256" key="3">
    <source>
        <dbReference type="ARBA" id="ARBA00004721"/>
    </source>
</evidence>
<keyword evidence="12 14" id="KW-0472">Membrane</keyword>
<organism evidence="15 16">
    <name type="scientific">Psilocybe cyanescens</name>
    <dbReference type="NCBI Taxonomy" id="93625"/>
    <lineage>
        <taxon>Eukaryota</taxon>
        <taxon>Fungi</taxon>
        <taxon>Dikarya</taxon>
        <taxon>Basidiomycota</taxon>
        <taxon>Agaricomycotina</taxon>
        <taxon>Agaricomycetes</taxon>
        <taxon>Agaricomycetidae</taxon>
        <taxon>Agaricales</taxon>
        <taxon>Agaricineae</taxon>
        <taxon>Strophariaceae</taxon>
        <taxon>Psilocybe</taxon>
    </lineage>
</organism>
<dbReference type="Pfam" id="PF00067">
    <property type="entry name" value="p450"/>
    <property type="match status" value="1"/>
</dbReference>
<dbReference type="InterPro" id="IPR036396">
    <property type="entry name" value="Cyt_P450_sf"/>
</dbReference>
<dbReference type="GO" id="GO:0005506">
    <property type="term" value="F:iron ion binding"/>
    <property type="evidence" value="ECO:0007669"/>
    <property type="project" value="InterPro"/>
</dbReference>
<keyword evidence="8 14" id="KW-1133">Transmembrane helix</keyword>
<evidence type="ECO:0000256" key="1">
    <source>
        <dbReference type="ARBA" id="ARBA00001971"/>
    </source>
</evidence>